<dbReference type="RefSeq" id="WP_055105006.1">
    <property type="nucleotide sequence ID" value="NZ_LLWH01000239.1"/>
</dbReference>
<keyword evidence="5" id="KW-1185">Reference proteome</keyword>
<evidence type="ECO:0000259" key="3">
    <source>
        <dbReference type="PROSITE" id="PS51186"/>
    </source>
</evidence>
<accession>A0A0Q0XN15</accession>
<comment type="caution">
    <text evidence="4">The sequence shown here is derived from an EMBL/GenBank/DDBJ whole genome shotgun (WGS) entry which is preliminary data.</text>
</comment>
<dbReference type="CDD" id="cd04301">
    <property type="entry name" value="NAT_SF"/>
    <property type="match status" value="1"/>
</dbReference>
<dbReference type="PROSITE" id="PS51186">
    <property type="entry name" value="GNAT"/>
    <property type="match status" value="1"/>
</dbReference>
<proteinExistence type="predicted"/>
<organism evidence="4 5">
    <name type="scientific">Pseudomonas endophytica</name>
    <dbReference type="NCBI Taxonomy" id="1563157"/>
    <lineage>
        <taxon>Bacteria</taxon>
        <taxon>Pseudomonadati</taxon>
        <taxon>Pseudomonadota</taxon>
        <taxon>Gammaproteobacteria</taxon>
        <taxon>Pseudomonadales</taxon>
        <taxon>Pseudomonadaceae</taxon>
        <taxon>Pseudomonas</taxon>
    </lineage>
</organism>
<dbReference type="Gene3D" id="3.40.630.30">
    <property type="match status" value="1"/>
</dbReference>
<sequence>MTEYCLLMRKYLRQPLPPPQWPEGIELCHFSQGLLPQIHALLTLGYAAGQGHVEPLEQWQQNGLHDAEFDPQLCFICLLDGEVIGVALAWTSAYLKDLVVHPRLQGHGLGSALLNQVFDAFKQRGEACVDLKVMEHNHPARQLYRKHGMQKVLREAV</sequence>
<keyword evidence="1 4" id="KW-0808">Transferase</keyword>
<protein>
    <submittedName>
        <fullName evidence="4">GNAT family acetyltransferase</fullName>
    </submittedName>
</protein>
<dbReference type="Proteomes" id="UP000050342">
    <property type="component" value="Unassembled WGS sequence"/>
</dbReference>
<keyword evidence="2" id="KW-0012">Acyltransferase</keyword>
<dbReference type="STRING" id="1563157.AQS70_18080"/>
<dbReference type="OrthoDB" id="9803907at2"/>
<evidence type="ECO:0000313" key="5">
    <source>
        <dbReference type="Proteomes" id="UP000050342"/>
    </source>
</evidence>
<evidence type="ECO:0000256" key="2">
    <source>
        <dbReference type="ARBA" id="ARBA00023315"/>
    </source>
</evidence>
<dbReference type="InterPro" id="IPR000182">
    <property type="entry name" value="GNAT_dom"/>
</dbReference>
<name>A0A0Q0XN15_9PSED</name>
<reference evidence="4 5" key="1">
    <citation type="submission" date="2015-10" db="EMBL/GenBank/DDBJ databases">
        <title>Pseudomonas helleri sp. nov. and Pseudomonas weihenstephanensis sp. nov., isolated from raw cows milk.</title>
        <authorList>
            <person name="Von Neubeck M."/>
            <person name="Huptas C."/>
            <person name="Wenning M."/>
            <person name="Scherer S."/>
        </authorList>
    </citation>
    <scope>NUCLEOTIDE SEQUENCE [LARGE SCALE GENOMIC DNA]</scope>
    <source>
        <strain evidence="4 5">BSTT44</strain>
    </source>
</reference>
<evidence type="ECO:0000313" key="4">
    <source>
        <dbReference type="EMBL" id="KQB51495.1"/>
    </source>
</evidence>
<dbReference type="Pfam" id="PF00583">
    <property type="entry name" value="Acetyltransf_1"/>
    <property type="match status" value="1"/>
</dbReference>
<dbReference type="GO" id="GO:0016747">
    <property type="term" value="F:acyltransferase activity, transferring groups other than amino-acyl groups"/>
    <property type="evidence" value="ECO:0007669"/>
    <property type="project" value="InterPro"/>
</dbReference>
<dbReference type="AlphaFoldDB" id="A0A0Q0XN15"/>
<feature type="domain" description="N-acetyltransferase" evidence="3">
    <location>
        <begin position="25"/>
        <end position="157"/>
    </location>
</feature>
<gene>
    <name evidence="4" type="ORF">AQS70_18080</name>
</gene>
<dbReference type="InterPro" id="IPR016181">
    <property type="entry name" value="Acyl_CoA_acyltransferase"/>
</dbReference>
<dbReference type="SUPFAM" id="SSF55729">
    <property type="entry name" value="Acyl-CoA N-acyltransferases (Nat)"/>
    <property type="match status" value="1"/>
</dbReference>
<evidence type="ECO:0000256" key="1">
    <source>
        <dbReference type="ARBA" id="ARBA00022679"/>
    </source>
</evidence>
<dbReference type="PANTHER" id="PTHR43877">
    <property type="entry name" value="AMINOALKYLPHOSPHONATE N-ACETYLTRANSFERASE-RELATED-RELATED"/>
    <property type="match status" value="1"/>
</dbReference>
<dbReference type="EMBL" id="LLWH01000239">
    <property type="protein sequence ID" value="KQB51495.1"/>
    <property type="molecule type" value="Genomic_DNA"/>
</dbReference>
<dbReference type="InterPro" id="IPR050832">
    <property type="entry name" value="Bact_Acetyltransf"/>
</dbReference>